<evidence type="ECO:0000313" key="1">
    <source>
        <dbReference type="EMBL" id="GGG77512.1"/>
    </source>
</evidence>
<sequence>MQILGHIKVGEEAPNFTLTKPLCLKVSLYKELENGPVVLTFYRGSWLSILQLKAPDLSTIFTTVSEAWCSIDCYHSSKS</sequence>
<name>A0A917HFX2_9BACI</name>
<gene>
    <name evidence="1" type="ORF">GCM10011398_23270</name>
</gene>
<reference evidence="1" key="1">
    <citation type="journal article" date="2014" name="Int. J. Syst. Evol. Microbiol.">
        <title>Complete genome sequence of Corynebacterium casei LMG S-19264T (=DSM 44701T), isolated from a smear-ripened cheese.</title>
        <authorList>
            <consortium name="US DOE Joint Genome Institute (JGI-PGF)"/>
            <person name="Walter F."/>
            <person name="Albersmeier A."/>
            <person name="Kalinowski J."/>
            <person name="Ruckert C."/>
        </authorList>
    </citation>
    <scope>NUCLEOTIDE SEQUENCE</scope>
    <source>
        <strain evidence="1">CGMCC 1.12754</strain>
    </source>
</reference>
<dbReference type="InterPro" id="IPR036249">
    <property type="entry name" value="Thioredoxin-like_sf"/>
</dbReference>
<protein>
    <submittedName>
        <fullName evidence="1">Uncharacterized protein</fullName>
    </submittedName>
</protein>
<proteinExistence type="predicted"/>
<dbReference type="AlphaFoldDB" id="A0A917HFX2"/>
<evidence type="ECO:0000313" key="2">
    <source>
        <dbReference type="Proteomes" id="UP000622860"/>
    </source>
</evidence>
<dbReference type="EMBL" id="BMFR01000009">
    <property type="protein sequence ID" value="GGG77512.1"/>
    <property type="molecule type" value="Genomic_DNA"/>
</dbReference>
<dbReference type="Proteomes" id="UP000622860">
    <property type="component" value="Unassembled WGS sequence"/>
</dbReference>
<accession>A0A917HFX2</accession>
<comment type="caution">
    <text evidence="1">The sequence shown here is derived from an EMBL/GenBank/DDBJ whole genome shotgun (WGS) entry which is preliminary data.</text>
</comment>
<organism evidence="1 2">
    <name type="scientific">Virgibacillus oceani</name>
    <dbReference type="NCBI Taxonomy" id="1479511"/>
    <lineage>
        <taxon>Bacteria</taxon>
        <taxon>Bacillati</taxon>
        <taxon>Bacillota</taxon>
        <taxon>Bacilli</taxon>
        <taxon>Bacillales</taxon>
        <taxon>Bacillaceae</taxon>
        <taxon>Virgibacillus</taxon>
    </lineage>
</organism>
<reference evidence="1" key="2">
    <citation type="submission" date="2020-09" db="EMBL/GenBank/DDBJ databases">
        <authorList>
            <person name="Sun Q."/>
            <person name="Zhou Y."/>
        </authorList>
    </citation>
    <scope>NUCLEOTIDE SEQUENCE</scope>
    <source>
        <strain evidence="1">CGMCC 1.12754</strain>
    </source>
</reference>
<dbReference type="SUPFAM" id="SSF52833">
    <property type="entry name" value="Thioredoxin-like"/>
    <property type="match status" value="1"/>
</dbReference>
<keyword evidence="2" id="KW-1185">Reference proteome</keyword>
<dbReference type="Gene3D" id="3.40.30.10">
    <property type="entry name" value="Glutaredoxin"/>
    <property type="match status" value="1"/>
</dbReference>